<name>A0AA38XM49_9EURO</name>
<sequence length="563" mass="65494">MSELTDQFTESLKIKKFDQHECLSALRGEAVPKALGFESTQLCVVRGILHYPGFGSALHNVTPRITRALNARSIMSDIIPDMTAQEDFPYCIWYPQTAREDTYRELVERYPNMKYQVARACGVAGYTDLYQELNVLPDVHVAEESRDNGQMELFEIIMKSPVLYSVMNDYERTVTERDPPSHCQLNGDTAVRSWLLNSRQKYEEPLLDDMWDEEEYYDRYKELYFNITEDQCIDEHGSEELPAPSELLSLLYSPLPRHLPNVNKDLLICLAAYNGDIDRYARLRRPKMQWGKEAHCVLRGIYHNTMFARWWLTQLELEEVPATHQRIMRAVMARFIMTNDLSRINDRTPAWYLPYTIYYPCLADSDTYKELARRKSAMKEQVARACIIANYRSVFDALDVEPTDFLLREARDSPYGYYLETLQHKMQERGLALTPRYGWKCHTYKDMREKATIFLQREIYLSDIDTQRDWIYEGRDADVSKIELFVVMTDDFKKVVMSDDSYEGELGDITRLYEMDDIPTALAKARAQAERLHLGEGNDDVEQADSNSSATGEAEGEEAVRET</sequence>
<gene>
    <name evidence="2" type="ORF">H2200_001665</name>
</gene>
<evidence type="ECO:0000256" key="1">
    <source>
        <dbReference type="SAM" id="MobiDB-lite"/>
    </source>
</evidence>
<evidence type="ECO:0000313" key="3">
    <source>
        <dbReference type="Proteomes" id="UP001172673"/>
    </source>
</evidence>
<protein>
    <submittedName>
        <fullName evidence="2">Uncharacterized protein</fullName>
    </submittedName>
</protein>
<comment type="caution">
    <text evidence="2">The sequence shown here is derived from an EMBL/GenBank/DDBJ whole genome shotgun (WGS) entry which is preliminary data.</text>
</comment>
<accession>A0AA38XM49</accession>
<proteinExistence type="predicted"/>
<organism evidence="2 3">
    <name type="scientific">Cladophialophora chaetospira</name>
    <dbReference type="NCBI Taxonomy" id="386627"/>
    <lineage>
        <taxon>Eukaryota</taxon>
        <taxon>Fungi</taxon>
        <taxon>Dikarya</taxon>
        <taxon>Ascomycota</taxon>
        <taxon>Pezizomycotina</taxon>
        <taxon>Eurotiomycetes</taxon>
        <taxon>Chaetothyriomycetidae</taxon>
        <taxon>Chaetothyriales</taxon>
        <taxon>Herpotrichiellaceae</taxon>
        <taxon>Cladophialophora</taxon>
    </lineage>
</organism>
<keyword evidence="3" id="KW-1185">Reference proteome</keyword>
<evidence type="ECO:0000313" key="2">
    <source>
        <dbReference type="EMBL" id="KAJ9615590.1"/>
    </source>
</evidence>
<dbReference type="EMBL" id="JAPDRK010000002">
    <property type="protein sequence ID" value="KAJ9615590.1"/>
    <property type="molecule type" value="Genomic_DNA"/>
</dbReference>
<reference evidence="2" key="1">
    <citation type="submission" date="2022-10" db="EMBL/GenBank/DDBJ databases">
        <title>Culturing micro-colonial fungi from biological soil crusts in the Mojave desert and describing Neophaeococcomyces mojavensis, and introducing the new genera and species Taxawa tesnikishii.</title>
        <authorList>
            <person name="Kurbessoian T."/>
            <person name="Stajich J.E."/>
        </authorList>
    </citation>
    <scope>NUCLEOTIDE SEQUENCE</scope>
    <source>
        <strain evidence="2">TK_41</strain>
    </source>
</reference>
<dbReference type="Proteomes" id="UP001172673">
    <property type="component" value="Unassembled WGS sequence"/>
</dbReference>
<feature type="region of interest" description="Disordered" evidence="1">
    <location>
        <begin position="529"/>
        <end position="563"/>
    </location>
</feature>
<dbReference type="AlphaFoldDB" id="A0AA38XM49"/>